<evidence type="ECO:0000313" key="2">
    <source>
        <dbReference type="Proteomes" id="UP001165363"/>
    </source>
</evidence>
<dbReference type="RefSeq" id="WP_249848029.1">
    <property type="nucleotide sequence ID" value="NZ_JAMGBD010000001.1"/>
</dbReference>
<dbReference type="Proteomes" id="UP001165363">
    <property type="component" value="Unassembled WGS sequence"/>
</dbReference>
<accession>A0ABT0RNP0</accession>
<protein>
    <submittedName>
        <fullName evidence="1">Uncharacterized protein</fullName>
    </submittedName>
</protein>
<sequence length="102" mass="11013">MATDSIKLVRGQLGERIANIQRTAARLSPLDVYQRMDEIREMAAANGMAVLERLAQCSAQLALLPGHRVATASCLEHFGEALDSESPADCQTILAALAVRLH</sequence>
<evidence type="ECO:0000313" key="1">
    <source>
        <dbReference type="EMBL" id="MCL6683909.1"/>
    </source>
</evidence>
<name>A0ABT0RNP0_9SPHN</name>
<proteinExistence type="predicted"/>
<gene>
    <name evidence="1" type="ORF">LZ536_08345</name>
</gene>
<keyword evidence="2" id="KW-1185">Reference proteome</keyword>
<organism evidence="1 2">
    <name type="scientific">Sphingomonas alba</name>
    <dbReference type="NCBI Taxonomy" id="2908208"/>
    <lineage>
        <taxon>Bacteria</taxon>
        <taxon>Pseudomonadati</taxon>
        <taxon>Pseudomonadota</taxon>
        <taxon>Alphaproteobacteria</taxon>
        <taxon>Sphingomonadales</taxon>
        <taxon>Sphingomonadaceae</taxon>
        <taxon>Sphingomonas</taxon>
    </lineage>
</organism>
<reference evidence="1" key="1">
    <citation type="submission" date="2022-05" db="EMBL/GenBank/DDBJ databases">
        <authorList>
            <person name="Jo J.-H."/>
            <person name="Im W.-T."/>
        </authorList>
    </citation>
    <scope>NUCLEOTIDE SEQUENCE</scope>
    <source>
        <strain evidence="1">SE158</strain>
    </source>
</reference>
<comment type="caution">
    <text evidence="1">The sequence shown here is derived from an EMBL/GenBank/DDBJ whole genome shotgun (WGS) entry which is preliminary data.</text>
</comment>
<dbReference type="EMBL" id="JAMGBD010000001">
    <property type="protein sequence ID" value="MCL6683909.1"/>
    <property type="molecule type" value="Genomic_DNA"/>
</dbReference>